<keyword evidence="2" id="KW-1185">Reference proteome</keyword>
<dbReference type="EMBL" id="JBFMKM010000001">
    <property type="protein sequence ID" value="KAL1311565.1"/>
    <property type="molecule type" value="Genomic_DNA"/>
</dbReference>
<dbReference type="Pfam" id="PF17316">
    <property type="entry name" value="Perilipin_2"/>
    <property type="match status" value="1"/>
</dbReference>
<evidence type="ECO:0000313" key="2">
    <source>
        <dbReference type="Proteomes" id="UP001562354"/>
    </source>
</evidence>
<sequence length="232" mass="25247">MPHAESDMSTTVTNGDKTSFQTLGHIKSYPVVSDSIDAVKSHPYGAKSFEFADAAYDRFGKPIEPYLKGPYAYAKPYVEKADSLGDKGLGKLDSTFPIVKEDTQTLVSTAKSYAFYPLEFAGKGRDYLYSTWNDEYSKTASRNDRGDGLLTLAFAGVSTVLKIQQDALNTVSDYLGPKKDAAKAKKDVYVDGAKKKKNSYSDDAKGLLDSYTKKAQATADDVSAKAQDKTSS</sequence>
<dbReference type="GeneID" id="95975386"/>
<organism evidence="1 2">
    <name type="scientific">Neodothiora populina</name>
    <dbReference type="NCBI Taxonomy" id="2781224"/>
    <lineage>
        <taxon>Eukaryota</taxon>
        <taxon>Fungi</taxon>
        <taxon>Dikarya</taxon>
        <taxon>Ascomycota</taxon>
        <taxon>Pezizomycotina</taxon>
        <taxon>Dothideomycetes</taxon>
        <taxon>Dothideomycetidae</taxon>
        <taxon>Dothideales</taxon>
        <taxon>Dothioraceae</taxon>
        <taxon>Neodothiora</taxon>
    </lineage>
</organism>
<evidence type="ECO:0008006" key="3">
    <source>
        <dbReference type="Google" id="ProtNLM"/>
    </source>
</evidence>
<reference evidence="1 2" key="1">
    <citation type="submission" date="2024-07" db="EMBL/GenBank/DDBJ databases">
        <title>Draft sequence of the Neodothiora populina.</title>
        <authorList>
            <person name="Drown D.D."/>
            <person name="Schuette U.S."/>
            <person name="Buechlein A.B."/>
            <person name="Rusch D.R."/>
            <person name="Winton L.W."/>
            <person name="Adams G.A."/>
        </authorList>
    </citation>
    <scope>NUCLEOTIDE SEQUENCE [LARGE SCALE GENOMIC DNA]</scope>
    <source>
        <strain evidence="1 2">CPC 39397</strain>
    </source>
</reference>
<dbReference type="RefSeq" id="XP_069204414.1">
    <property type="nucleotide sequence ID" value="XM_069340896.1"/>
</dbReference>
<proteinExistence type="predicted"/>
<protein>
    <recommendedName>
        <fullName evidence="3">Pathogenesis associated protein Cap20</fullName>
    </recommendedName>
</protein>
<comment type="caution">
    <text evidence="1">The sequence shown here is derived from an EMBL/GenBank/DDBJ whole genome shotgun (WGS) entry which is preliminary data.</text>
</comment>
<gene>
    <name evidence="1" type="ORF">AAFC00_001683</name>
</gene>
<accession>A0ABR3PPT1</accession>
<dbReference type="Proteomes" id="UP001562354">
    <property type="component" value="Unassembled WGS sequence"/>
</dbReference>
<name>A0ABR3PPT1_9PEZI</name>
<evidence type="ECO:0000313" key="1">
    <source>
        <dbReference type="EMBL" id="KAL1311565.1"/>
    </source>
</evidence>